<feature type="region of interest" description="Disordered" evidence="1">
    <location>
        <begin position="278"/>
        <end position="331"/>
    </location>
</feature>
<feature type="compositionally biased region" description="Low complexity" evidence="1">
    <location>
        <begin position="153"/>
        <end position="166"/>
    </location>
</feature>
<proteinExistence type="predicted"/>
<feature type="region of interest" description="Disordered" evidence="1">
    <location>
        <begin position="1"/>
        <end position="23"/>
    </location>
</feature>
<feature type="compositionally biased region" description="Polar residues" evidence="1">
    <location>
        <begin position="173"/>
        <end position="191"/>
    </location>
</feature>
<feature type="region of interest" description="Disordered" evidence="1">
    <location>
        <begin position="882"/>
        <end position="902"/>
    </location>
</feature>
<dbReference type="OrthoDB" id="128928at2759"/>
<evidence type="ECO:0000256" key="1">
    <source>
        <dbReference type="SAM" id="MobiDB-lite"/>
    </source>
</evidence>
<protein>
    <submittedName>
        <fullName evidence="2">Uncharacterized protein</fullName>
    </submittedName>
</protein>
<evidence type="ECO:0000313" key="2">
    <source>
        <dbReference type="EMBL" id="KAG7398977.1"/>
    </source>
</evidence>
<feature type="compositionally biased region" description="Polar residues" evidence="1">
    <location>
        <begin position="884"/>
        <end position="898"/>
    </location>
</feature>
<evidence type="ECO:0000313" key="3">
    <source>
        <dbReference type="Proteomes" id="UP000693981"/>
    </source>
</evidence>
<feature type="region of interest" description="Disordered" evidence="1">
    <location>
        <begin position="997"/>
        <end position="1120"/>
    </location>
</feature>
<feature type="region of interest" description="Disordered" evidence="1">
    <location>
        <begin position="94"/>
        <end position="236"/>
    </location>
</feature>
<keyword evidence="3" id="KW-1185">Reference proteome</keyword>
<feature type="compositionally biased region" description="Acidic residues" evidence="1">
    <location>
        <begin position="567"/>
        <end position="576"/>
    </location>
</feature>
<feature type="compositionally biased region" description="Polar residues" evidence="1">
    <location>
        <begin position="136"/>
        <end position="146"/>
    </location>
</feature>
<feature type="region of interest" description="Disordered" evidence="1">
    <location>
        <begin position="534"/>
        <end position="579"/>
    </location>
</feature>
<dbReference type="EMBL" id="JAGDFL010000066">
    <property type="protein sequence ID" value="KAG7398977.1"/>
    <property type="molecule type" value="Genomic_DNA"/>
</dbReference>
<dbReference type="Proteomes" id="UP000693981">
    <property type="component" value="Unassembled WGS sequence"/>
</dbReference>
<feature type="compositionally biased region" description="Low complexity" evidence="1">
    <location>
        <begin position="310"/>
        <end position="323"/>
    </location>
</feature>
<feature type="compositionally biased region" description="Gly residues" evidence="1">
    <location>
        <begin position="1019"/>
        <end position="1031"/>
    </location>
</feature>
<accession>A0A8T1WYJ3</accession>
<reference evidence="2" key="1">
    <citation type="submission" date="2021-02" db="EMBL/GenBank/DDBJ databases">
        <authorList>
            <person name="Palmer J.M."/>
        </authorList>
    </citation>
    <scope>NUCLEOTIDE SEQUENCE</scope>
    <source>
        <strain evidence="2">SCRP23</strain>
    </source>
</reference>
<sequence length="1234" mass="128828">MAASSSFPSASTEHSSTSSGFFNSFSSGTGANQSASDDADVEFGSFSAAERTSDPYADIYGSTTDFSDPIAVAYAQQEAATAAAADSSLLMSFSPLTAPAPAPTTSPPLLTRLSSDADPFADITGGLGASGDANDTAASFQTSASSRGEVVEAATAPTSSSSATAAILDLVWGNTTPGEEETQSTGFSGTSGDDRTDAGSRRSSNANGFFLPPPPSSETTPFPLTAGPNTAEASTGDLLSFSPVQASTPSDPFFGLSNDGSDATTDVLAFGGDDLFPTTTNLSSSSSSAPGSLHGSFASFKEGVKPPALSPTTPGSDTTSPRDPFAERTTRSFGSLSSSFVSVGVMEDAAGHNGRYATFGAFTTPTTASRIATASAAPSPASAPASLRNSINMTEDFTGLASAADESDGVDPFEEAGLSFDQVPLADALTAWDTSEQPTVQAHGESNYEDSQLVEQNEVIEDNLSQTENALDDQRIVEESDNDSKTLEQAAQVIDSLTTRNESELIATITNESEDLIAADSQAIPVEAVESITAEKPSMVSSSESIDPTTSADDNELDADKNHDNGFEGDESDSNDDCIHTCSDDDAAINQSTIELEETTYEEHHVNSFSRLTPTTADSASSDEDASIMIDKIGGSISSPTAKNQELKSKMDELNEAAAVWESSHEEQIGDVSTDIGDFGDFESTAPDASVISAPDASVWGSFAAPTPAPNMLIGEDDDFGDFTEAAPSATISGTATSEFEDDDFGDFTQSADAGNASDFDDFGDFEQSSTQNDGEFSGFQQSSLGTFEAGDNDFGDFTPGVAPASVADPCLSIPAPSFSHDELATFFQAALLVDPVQSNTHTQPECSDDGQPADAFHESSTIVVQDVFRSMWDAYISIVSAGGSHSPSSTRPSAETSDNSERVLLDKKTKHASKYLKYVLSEKIQEASRQNGVFPHGSEKHQMYLGFAASGDADRMRAALRELQDALFHSSVNDAMMRIAKEAALSAKAKIAEQAAQQQANSRGGSLFSTTRHLLSRGGSGPGGAHGPGSSGSDNKGDHAGADTPTSASVQKLARYAFPNSNDDSSNGHRGMSSSEERGSEGDQGHSSGSDGESVGGGEGRGRGHNLSNSGGSNGGLMKKFQDRFSFASTRHKPRFVSLRRKGQSGEEVRKMELNLDAISGGLDEVKWKCAMFLYDVEEVAHVAPSQIRILAYPSKLPLAGKTDRSALTKLVKPDTVWTVDIGANNSDMLNDW</sequence>
<dbReference type="AlphaFoldDB" id="A0A8T1WYJ3"/>
<feature type="compositionally biased region" description="Polar residues" evidence="1">
    <location>
        <begin position="539"/>
        <end position="552"/>
    </location>
</feature>
<feature type="region of interest" description="Disordered" evidence="1">
    <location>
        <begin position="733"/>
        <end position="783"/>
    </location>
</feature>
<feature type="compositionally biased region" description="Polar residues" evidence="1">
    <location>
        <begin position="1002"/>
        <end position="1012"/>
    </location>
</feature>
<feature type="compositionally biased region" description="Basic and acidic residues" evidence="1">
    <location>
        <begin position="1076"/>
        <end position="1085"/>
    </location>
</feature>
<name>A0A8T1WYJ3_9STRA</name>
<gene>
    <name evidence="2" type="ORF">PHYBOEH_009970</name>
</gene>
<feature type="compositionally biased region" description="Polar residues" evidence="1">
    <location>
        <begin position="767"/>
        <end position="783"/>
    </location>
</feature>
<organism evidence="2 3">
    <name type="scientific">Phytophthora boehmeriae</name>
    <dbReference type="NCBI Taxonomy" id="109152"/>
    <lineage>
        <taxon>Eukaryota</taxon>
        <taxon>Sar</taxon>
        <taxon>Stramenopiles</taxon>
        <taxon>Oomycota</taxon>
        <taxon>Peronosporomycetes</taxon>
        <taxon>Peronosporales</taxon>
        <taxon>Peronosporaceae</taxon>
        <taxon>Phytophthora</taxon>
    </lineage>
</organism>
<comment type="caution">
    <text evidence="2">The sequence shown here is derived from an EMBL/GenBank/DDBJ whole genome shotgun (WGS) entry which is preliminary data.</text>
</comment>